<comment type="pathway">
    <text evidence="1">Cofactor biosynthesis; NAD(+) biosynthesis; NAD(+) from nicotinamide D-ribonucleotide: step 1/1.</text>
</comment>
<evidence type="ECO:0000256" key="7">
    <source>
        <dbReference type="ARBA" id="ARBA00022741"/>
    </source>
</evidence>
<keyword evidence="8" id="KW-0067">ATP-binding</keyword>
<feature type="region of interest" description="Disordered" evidence="11">
    <location>
        <begin position="1107"/>
        <end position="1132"/>
    </location>
</feature>
<gene>
    <name evidence="14" type="primary">LOC107272016</name>
</gene>
<keyword evidence="7" id="KW-0547">Nucleotide-binding</keyword>
<evidence type="ECO:0000256" key="5">
    <source>
        <dbReference type="ARBA" id="ARBA00022679"/>
    </source>
</evidence>
<dbReference type="Proteomes" id="UP000694920">
    <property type="component" value="Unplaced"/>
</dbReference>
<feature type="region of interest" description="Disordered" evidence="11">
    <location>
        <begin position="460"/>
        <end position="488"/>
    </location>
</feature>
<dbReference type="Pfam" id="PF01467">
    <property type="entry name" value="CTP_transf_like"/>
    <property type="match status" value="1"/>
</dbReference>
<dbReference type="GO" id="GO:0009435">
    <property type="term" value="P:NAD+ biosynthetic process"/>
    <property type="evidence" value="ECO:0007669"/>
    <property type="project" value="InterPro"/>
</dbReference>
<evidence type="ECO:0000313" key="14">
    <source>
        <dbReference type="RefSeq" id="XP_015604187.1"/>
    </source>
</evidence>
<evidence type="ECO:0000256" key="3">
    <source>
        <dbReference type="ARBA" id="ARBA00007064"/>
    </source>
</evidence>
<dbReference type="InterPro" id="IPR005248">
    <property type="entry name" value="NadD/NMNAT"/>
</dbReference>
<dbReference type="FunFam" id="3.40.50.620:FF:000191">
    <property type="entry name" value="Nicotinamide-nucleotide adenylyltransferase"/>
    <property type="match status" value="1"/>
</dbReference>
<feature type="region of interest" description="Disordered" evidence="11">
    <location>
        <begin position="685"/>
        <end position="745"/>
    </location>
</feature>
<dbReference type="CDD" id="cd09286">
    <property type="entry name" value="NMNAT_Eukarya"/>
    <property type="match status" value="1"/>
</dbReference>
<evidence type="ECO:0000256" key="4">
    <source>
        <dbReference type="ARBA" id="ARBA00022642"/>
    </source>
</evidence>
<evidence type="ECO:0000256" key="8">
    <source>
        <dbReference type="ARBA" id="ARBA00022840"/>
    </source>
</evidence>
<dbReference type="GO" id="GO:0004515">
    <property type="term" value="F:nicotinate-nucleotide adenylyltransferase activity"/>
    <property type="evidence" value="ECO:0007669"/>
    <property type="project" value="UniProtKB-EC"/>
</dbReference>
<dbReference type="GeneID" id="107272016"/>
<name>A0AAJ7C8S4_CEPCN</name>
<dbReference type="InterPro" id="IPR004821">
    <property type="entry name" value="Cyt_trans-like"/>
</dbReference>
<evidence type="ECO:0000256" key="6">
    <source>
        <dbReference type="ARBA" id="ARBA00022695"/>
    </source>
</evidence>
<feature type="compositionally biased region" description="Polar residues" evidence="11">
    <location>
        <begin position="692"/>
        <end position="703"/>
    </location>
</feature>
<evidence type="ECO:0000256" key="1">
    <source>
        <dbReference type="ARBA" id="ARBA00004658"/>
    </source>
</evidence>
<dbReference type="RefSeq" id="XP_015604187.1">
    <property type="nucleotide sequence ID" value="XM_015748701.2"/>
</dbReference>
<comment type="similarity">
    <text evidence="3">Belongs to the eukaryotic NMN adenylyltransferase family.</text>
</comment>
<evidence type="ECO:0000256" key="11">
    <source>
        <dbReference type="SAM" id="MobiDB-lite"/>
    </source>
</evidence>
<accession>A0AAJ7C8S4</accession>
<dbReference type="KEGG" id="ccin:107272016"/>
<dbReference type="PANTHER" id="PTHR12039">
    <property type="entry name" value="NICOTINAMIDE MONONUCLEOTIDE ADENYLYLTRANSFERASE"/>
    <property type="match status" value="1"/>
</dbReference>
<dbReference type="InterPro" id="IPR051182">
    <property type="entry name" value="Euk_NMN_adenylyltrnsfrase"/>
</dbReference>
<evidence type="ECO:0000256" key="9">
    <source>
        <dbReference type="ARBA" id="ARBA00023027"/>
    </source>
</evidence>
<dbReference type="NCBIfam" id="TIGR00482">
    <property type="entry name" value="nicotinate (nicotinamide) nucleotide adenylyltransferase"/>
    <property type="match status" value="1"/>
</dbReference>
<comment type="catalytic activity">
    <reaction evidence="10">
        <text>nicotinate beta-D-ribonucleotide + ATP + H(+) = deamido-NAD(+) + diphosphate</text>
        <dbReference type="Rhea" id="RHEA:22860"/>
        <dbReference type="ChEBI" id="CHEBI:15378"/>
        <dbReference type="ChEBI" id="CHEBI:30616"/>
        <dbReference type="ChEBI" id="CHEBI:33019"/>
        <dbReference type="ChEBI" id="CHEBI:57502"/>
        <dbReference type="ChEBI" id="CHEBI:58437"/>
        <dbReference type="EC" id="2.7.7.18"/>
    </reaction>
</comment>
<dbReference type="GO" id="GO:0000309">
    <property type="term" value="F:nicotinamide-nucleotide adenylyltransferase activity"/>
    <property type="evidence" value="ECO:0007669"/>
    <property type="project" value="InterPro"/>
</dbReference>
<reference evidence="14" key="1">
    <citation type="submission" date="2025-08" db="UniProtKB">
        <authorList>
            <consortium name="RefSeq"/>
        </authorList>
    </citation>
    <scope>IDENTIFICATION</scope>
</reference>
<evidence type="ECO:0000256" key="10">
    <source>
        <dbReference type="ARBA" id="ARBA00048721"/>
    </source>
</evidence>
<organism evidence="13 14">
    <name type="scientific">Cephus cinctus</name>
    <name type="common">Wheat stem sawfly</name>
    <dbReference type="NCBI Taxonomy" id="211228"/>
    <lineage>
        <taxon>Eukaryota</taxon>
        <taxon>Metazoa</taxon>
        <taxon>Ecdysozoa</taxon>
        <taxon>Arthropoda</taxon>
        <taxon>Hexapoda</taxon>
        <taxon>Insecta</taxon>
        <taxon>Pterygota</taxon>
        <taxon>Neoptera</taxon>
        <taxon>Endopterygota</taxon>
        <taxon>Hymenoptera</taxon>
        <taxon>Cephoidea</taxon>
        <taxon>Cephidae</taxon>
        <taxon>Cephus</taxon>
    </lineage>
</organism>
<comment type="pathway">
    <text evidence="2">Cofactor biosynthesis; NAD(+) biosynthesis; deamido-NAD(+) from nicotinate D-ribonucleotide: step 1/1.</text>
</comment>
<dbReference type="Gene3D" id="3.40.50.620">
    <property type="entry name" value="HUPs"/>
    <property type="match status" value="1"/>
</dbReference>
<sequence>MAPTRVILMSCGSYNPPTNMHLRMFEIARDHFHRMGTHIVVGGVISPVHDAYAKKDLASAMHRCAMLKLALQNNDWIRVSSWETRQNAWIKTRISLQHHQNLLNAILFDTNNIKHHTEIEDLEWIPENVKNSSDRSPIQIKLLCGADLLESFGTPGLWADEDIDAIVGQHGLVVITREGSNPNKFIYDSDILSKYMYNIHIVTEWIPNEVSSTRIRRALKRGESVKYLVQDLVIDYIYKHGIYNVKSTSTIKLDLSLNNANNYLHIDPKYQNAFLTPSPSDITMESPSPIEIISIDVPDSVLKKNLQNTPSFTSIRLGSLEDVESVREKFFSAISENGNKLLPTLKIACPGQAKQIIATETGESQILNEVGLSEDARATVSLAENIKTCQSQENESCLGVDVITDDTCEVLVDLHDPNVSEKSLSSEIVAILEDQVDPNYIGLEIDIVDKDSFEADSKSFYEDARDDREKSSDLENDRSSTDGQMLDRKDDSFCETIEEFDPAQDQFPNEVSPKSYNHTLINIIPASIICSDIEFDTNKNLDKDITLEIDLSMDSIQLKNKSLVDEKNERLDVIKLADGSATNTEINEIISTNREINTDKNLEVKVEALNKEHVIEKDIVKSNLNSDNPDIDGKYIKSLVNLRKSPKKLRNKSADEIMIVNDIGKVSDNDNVLVSDKSTITEKLYSEKETSTTDSCSTLTKSNSKLDHTGTKRTEYPKDATKTNSLRKRESIKENLENSQRQNSILQGSLDSINITASKASNNSTSFESVSKKSKSFESIKHSGSKSLTYRSFEISYSDIFKLKSDSTSQLITANNFDGQSDEFCTECCYANDPSLKEGSLNQDLLYTLRSNGSSPVDEDSTECDICSACDLQDTGEVSNYKTTDPTGTGCELCEICGEANDDFIGENLLLSNKEPLKDILETGVVPNRKLALSLLKDTSSCGEKVRLKSQANDSFEIENCGVDYIHTLKSDNDHFEIENCGADTDLNGSAEHARCYEKEKKNCNIKKSDLLNDKLNFNTAEESMRNLKYFMPKDEVVMMSRGNKRLSRKGSFVQKGTVDHDQEKRRYSSVDNLQYQSKQFLKTSTESKFLRSKGTKLIASADNIRSDSTRSKRGRRLQRSADDIGKFDSSADNLDSLDESLDTAEDEDAGDEINNRKARDNDMVKMILTKHGIKIISEKETVL</sequence>
<keyword evidence="9" id="KW-0520">NAD</keyword>
<proteinExistence type="inferred from homology"/>
<dbReference type="SUPFAM" id="SSF52374">
    <property type="entry name" value="Nucleotidylyl transferase"/>
    <property type="match status" value="1"/>
</dbReference>
<dbReference type="GO" id="GO:0005524">
    <property type="term" value="F:ATP binding"/>
    <property type="evidence" value="ECO:0007669"/>
    <property type="project" value="UniProtKB-KW"/>
</dbReference>
<evidence type="ECO:0000256" key="2">
    <source>
        <dbReference type="ARBA" id="ARBA00005019"/>
    </source>
</evidence>
<evidence type="ECO:0000259" key="12">
    <source>
        <dbReference type="Pfam" id="PF01467"/>
    </source>
</evidence>
<keyword evidence="4" id="KW-0662">Pyridine nucleotide biosynthesis</keyword>
<evidence type="ECO:0000313" key="13">
    <source>
        <dbReference type="Proteomes" id="UP000694920"/>
    </source>
</evidence>
<dbReference type="InterPro" id="IPR014729">
    <property type="entry name" value="Rossmann-like_a/b/a_fold"/>
</dbReference>
<keyword evidence="5" id="KW-0808">Transferase</keyword>
<keyword evidence="13" id="KW-1185">Reference proteome</keyword>
<feature type="domain" description="Cytidyltransferase-like" evidence="12">
    <location>
        <begin position="11"/>
        <end position="217"/>
    </location>
</feature>
<protein>
    <submittedName>
        <fullName evidence="14">Uncharacterized protein LOC107272016</fullName>
    </submittedName>
</protein>
<dbReference type="CTD" id="42987"/>
<dbReference type="InterPro" id="IPR045094">
    <property type="entry name" value="NMNAT_euk"/>
</dbReference>
<dbReference type="PANTHER" id="PTHR12039:SF0">
    <property type="entry name" value="NICOTINAMIDE-NUCLEOTIDE ADENYLYLTRANSFERASE"/>
    <property type="match status" value="1"/>
</dbReference>
<dbReference type="AlphaFoldDB" id="A0AAJ7C8S4"/>
<keyword evidence="6" id="KW-0548">Nucleotidyltransferase</keyword>
<feature type="compositionally biased region" description="Basic and acidic residues" evidence="11">
    <location>
        <begin position="704"/>
        <end position="736"/>
    </location>
</feature>